<keyword evidence="5 9" id="KW-0210">Decarboxylase</keyword>
<dbReference type="InterPro" id="IPR011060">
    <property type="entry name" value="RibuloseP-bd_barrel"/>
</dbReference>
<comment type="pathway">
    <text evidence="2 9">Amino-acid biosynthesis; L-tryptophan biosynthesis; L-tryptophan from chorismate: step 4/5.</text>
</comment>
<evidence type="ECO:0000256" key="5">
    <source>
        <dbReference type="ARBA" id="ARBA00022793"/>
    </source>
</evidence>
<evidence type="ECO:0000313" key="12">
    <source>
        <dbReference type="Proteomes" id="UP000003860"/>
    </source>
</evidence>
<dbReference type="PROSITE" id="PS00614">
    <property type="entry name" value="IGPS"/>
    <property type="match status" value="1"/>
</dbReference>
<dbReference type="Proteomes" id="UP000003860">
    <property type="component" value="Unassembled WGS sequence"/>
</dbReference>
<dbReference type="InterPro" id="IPR045186">
    <property type="entry name" value="Indole-3-glycerol_P_synth"/>
</dbReference>
<dbReference type="PANTHER" id="PTHR22854">
    <property type="entry name" value="TRYPTOPHAN BIOSYNTHESIS PROTEIN"/>
    <property type="match status" value="1"/>
</dbReference>
<evidence type="ECO:0000256" key="9">
    <source>
        <dbReference type="HAMAP-Rule" id="MF_00134"/>
    </source>
</evidence>
<keyword evidence="8 9" id="KW-0456">Lyase</keyword>
<dbReference type="GO" id="GO:0000162">
    <property type="term" value="P:L-tryptophan biosynthetic process"/>
    <property type="evidence" value="ECO:0007669"/>
    <property type="project" value="UniProtKB-UniRule"/>
</dbReference>
<keyword evidence="7 9" id="KW-0057">Aromatic amino acid biosynthesis</keyword>
<dbReference type="InterPro" id="IPR001468">
    <property type="entry name" value="Indole-3-GlycerolPSynthase_CS"/>
</dbReference>
<protein>
    <recommendedName>
        <fullName evidence="9">Indole-3-glycerol phosphate synthase</fullName>
        <shortName evidence="9">IGPS</shortName>
        <ecNumber evidence="9">4.1.1.48</ecNumber>
    </recommendedName>
</protein>
<evidence type="ECO:0000256" key="3">
    <source>
        <dbReference type="ARBA" id="ARBA00008737"/>
    </source>
</evidence>
<dbReference type="FunFam" id="3.20.20.70:FF:000024">
    <property type="entry name" value="Indole-3-glycerol phosphate synthase"/>
    <property type="match status" value="1"/>
</dbReference>
<dbReference type="InterPro" id="IPR013785">
    <property type="entry name" value="Aldolase_TIM"/>
</dbReference>
<dbReference type="UniPathway" id="UPA00035">
    <property type="reaction ID" value="UER00043"/>
</dbReference>
<dbReference type="RefSeq" id="WP_004618445.1">
    <property type="nucleotide sequence ID" value="NZ_ACXX02000004.1"/>
</dbReference>
<dbReference type="Pfam" id="PF00218">
    <property type="entry name" value="IGPS"/>
    <property type="match status" value="1"/>
</dbReference>
<dbReference type="AlphaFoldDB" id="F1TBC9"/>
<keyword evidence="6 9" id="KW-0822">Tryptophan biosynthesis</keyword>
<dbReference type="CDD" id="cd00331">
    <property type="entry name" value="IGPS"/>
    <property type="match status" value="1"/>
</dbReference>
<comment type="catalytic activity">
    <reaction evidence="1 9">
        <text>1-(2-carboxyphenylamino)-1-deoxy-D-ribulose 5-phosphate + H(+) = (1S,2R)-1-C-(indol-3-yl)glycerol 3-phosphate + CO2 + H2O</text>
        <dbReference type="Rhea" id="RHEA:23476"/>
        <dbReference type="ChEBI" id="CHEBI:15377"/>
        <dbReference type="ChEBI" id="CHEBI:15378"/>
        <dbReference type="ChEBI" id="CHEBI:16526"/>
        <dbReference type="ChEBI" id="CHEBI:58613"/>
        <dbReference type="ChEBI" id="CHEBI:58866"/>
        <dbReference type="EC" id="4.1.1.48"/>
    </reaction>
</comment>
<dbReference type="InterPro" id="IPR013798">
    <property type="entry name" value="Indole-3-glycerol_P_synth_dom"/>
</dbReference>
<evidence type="ECO:0000256" key="8">
    <source>
        <dbReference type="ARBA" id="ARBA00023239"/>
    </source>
</evidence>
<keyword evidence="12" id="KW-1185">Reference proteome</keyword>
<name>F1TBC9_9FIRM</name>
<feature type="domain" description="Indole-3-glycerol phosphate synthase" evidence="10">
    <location>
        <begin position="3"/>
        <end position="255"/>
    </location>
</feature>
<organism evidence="11 12">
    <name type="scientific">Ruminiclostridium papyrosolvens DSM 2782</name>
    <dbReference type="NCBI Taxonomy" id="588581"/>
    <lineage>
        <taxon>Bacteria</taxon>
        <taxon>Bacillati</taxon>
        <taxon>Bacillota</taxon>
        <taxon>Clostridia</taxon>
        <taxon>Eubacteriales</taxon>
        <taxon>Oscillospiraceae</taxon>
        <taxon>Ruminiclostridium</taxon>
    </lineage>
</organism>
<evidence type="ECO:0000256" key="2">
    <source>
        <dbReference type="ARBA" id="ARBA00004696"/>
    </source>
</evidence>
<dbReference type="eggNOG" id="COG0134">
    <property type="taxonomic scope" value="Bacteria"/>
</dbReference>
<dbReference type="STRING" id="588581.Cpap_2485"/>
<dbReference type="HAMAP" id="MF_00134_B">
    <property type="entry name" value="IGPS_B"/>
    <property type="match status" value="1"/>
</dbReference>
<sequence length="262" mass="28713">MILDKIAASTKIRVEKLKKEAPFALVKSEALKLTNKNPFAFEKVIKNGELTFICEIKKASPSKGLISENFPYIDIAREYEAAGAGAISVLTEPEFFLGSDQYLKEVKKEVRIPVLRKDFTVDSYQIYEAALIGADCVLLICALLDTDTLKEYIKIADSLGLSCLVEAHDEDEVNSAIEAGSRIIGVNNRNLNTFEVDITNSVRLRKLVPKNISFVSESGIRNAQDISVLREVGANAVLIGETLMKSGDTGAELAKLRGSVKN</sequence>
<dbReference type="EMBL" id="ACXX02000004">
    <property type="protein sequence ID" value="EGD48333.1"/>
    <property type="molecule type" value="Genomic_DNA"/>
</dbReference>
<evidence type="ECO:0000256" key="4">
    <source>
        <dbReference type="ARBA" id="ARBA00022605"/>
    </source>
</evidence>
<dbReference type="GO" id="GO:0004425">
    <property type="term" value="F:indole-3-glycerol-phosphate synthase activity"/>
    <property type="evidence" value="ECO:0007669"/>
    <property type="project" value="UniProtKB-UniRule"/>
</dbReference>
<comment type="similarity">
    <text evidence="3 9">Belongs to the TrpC family.</text>
</comment>
<reference evidence="11" key="1">
    <citation type="submission" date="2009-07" db="EMBL/GenBank/DDBJ databases">
        <authorList>
            <consortium name="US DOE Joint Genome Institute (JGI-PGF)"/>
            <person name="Lucas S."/>
            <person name="Copeland A."/>
            <person name="Lapidus A."/>
            <person name="Glavina del Rio T."/>
            <person name="Tice H."/>
            <person name="Bruce D."/>
            <person name="Goodwin L."/>
            <person name="Pitluck S."/>
            <person name="Larimer F."/>
            <person name="Land M.L."/>
            <person name="Mouttaki H."/>
            <person name="He Z."/>
            <person name="Zhou J."/>
            <person name="Hemme C.L."/>
        </authorList>
    </citation>
    <scope>NUCLEOTIDE SEQUENCE</scope>
    <source>
        <strain evidence="11">DSM 2782</strain>
    </source>
</reference>
<accession>F1TBC9</accession>
<dbReference type="Gene3D" id="3.20.20.70">
    <property type="entry name" value="Aldolase class I"/>
    <property type="match status" value="1"/>
</dbReference>
<dbReference type="EC" id="4.1.1.48" evidence="9"/>
<dbReference type="SUPFAM" id="SSF51366">
    <property type="entry name" value="Ribulose-phoshate binding barrel"/>
    <property type="match status" value="1"/>
</dbReference>
<reference evidence="11" key="2">
    <citation type="submission" date="2011-01" db="EMBL/GenBank/DDBJ databases">
        <title>The Non-contiguous Finished genome of Clostridium papyrosolvens.</title>
        <authorList>
            <person name="Lucas S."/>
            <person name="Copeland A."/>
            <person name="Lapidus A."/>
            <person name="Cheng J.-F."/>
            <person name="Goodwin L."/>
            <person name="Pitluck S."/>
            <person name="Misra M."/>
            <person name="Chertkov O."/>
            <person name="Detter J.C."/>
            <person name="Han C."/>
            <person name="Tapia R."/>
            <person name="Land M."/>
            <person name="Hauser L."/>
            <person name="Kyrpides N."/>
            <person name="Ivanova N."/>
            <person name="Pagani I."/>
            <person name="Mouttaki H."/>
            <person name="He Z."/>
            <person name="Zhou J."/>
            <person name="Hemme C.L."/>
            <person name="Woyke T."/>
        </authorList>
    </citation>
    <scope>NUCLEOTIDE SEQUENCE [LARGE SCALE GENOMIC DNA]</scope>
    <source>
        <strain evidence="11">DSM 2782</strain>
    </source>
</reference>
<evidence type="ECO:0000313" key="11">
    <source>
        <dbReference type="EMBL" id="EGD48333.1"/>
    </source>
</evidence>
<proteinExistence type="inferred from homology"/>
<comment type="caution">
    <text evidence="11">The sequence shown here is derived from an EMBL/GenBank/DDBJ whole genome shotgun (WGS) entry which is preliminary data.</text>
</comment>
<evidence type="ECO:0000256" key="1">
    <source>
        <dbReference type="ARBA" id="ARBA00001633"/>
    </source>
</evidence>
<evidence type="ECO:0000256" key="7">
    <source>
        <dbReference type="ARBA" id="ARBA00023141"/>
    </source>
</evidence>
<dbReference type="NCBIfam" id="NF001377">
    <property type="entry name" value="PRK00278.2-4"/>
    <property type="match status" value="1"/>
</dbReference>
<gene>
    <name evidence="9" type="primary">trpC</name>
    <name evidence="11" type="ORF">Cpap_2485</name>
</gene>
<evidence type="ECO:0000256" key="6">
    <source>
        <dbReference type="ARBA" id="ARBA00022822"/>
    </source>
</evidence>
<keyword evidence="4 9" id="KW-0028">Amino-acid biosynthesis</keyword>
<evidence type="ECO:0000259" key="10">
    <source>
        <dbReference type="Pfam" id="PF00218"/>
    </source>
</evidence>
<dbReference type="OrthoDB" id="9804217at2"/>
<dbReference type="PANTHER" id="PTHR22854:SF2">
    <property type="entry name" value="INDOLE-3-GLYCEROL-PHOSPHATE SYNTHASE"/>
    <property type="match status" value="1"/>
</dbReference>
<dbReference type="GO" id="GO:0004640">
    <property type="term" value="F:phosphoribosylanthranilate isomerase activity"/>
    <property type="evidence" value="ECO:0007669"/>
    <property type="project" value="TreeGrafter"/>
</dbReference>